<sequence>MVSASPQPLHVDTVAGLGPVLMRVCGDLDMDTAPSLQTMLEPFLAQRVEMDLANVTFIDSSGVNVLLSHLEQCRAAGGVLVVLQPSRPVQQVLQLLGVHRLLMDRPRTEGGQDPGGDFPGPY</sequence>
<feature type="domain" description="STAS" evidence="3">
    <location>
        <begin position="9"/>
        <end position="98"/>
    </location>
</feature>
<dbReference type="RefSeq" id="WP_344519695.1">
    <property type="nucleotide sequence ID" value="NZ_BAAAUG010000022.1"/>
</dbReference>
<dbReference type="SUPFAM" id="SSF52091">
    <property type="entry name" value="SpoIIaa-like"/>
    <property type="match status" value="1"/>
</dbReference>
<dbReference type="PANTHER" id="PTHR33495">
    <property type="entry name" value="ANTI-SIGMA FACTOR ANTAGONIST TM_1081-RELATED-RELATED"/>
    <property type="match status" value="1"/>
</dbReference>
<dbReference type="Gene3D" id="3.30.750.24">
    <property type="entry name" value="STAS domain"/>
    <property type="match status" value="1"/>
</dbReference>
<proteinExistence type="inferred from homology"/>
<evidence type="ECO:0000256" key="1">
    <source>
        <dbReference type="ARBA" id="ARBA00009013"/>
    </source>
</evidence>
<dbReference type="InterPro" id="IPR002645">
    <property type="entry name" value="STAS_dom"/>
</dbReference>
<comment type="caution">
    <text evidence="4">The sequence shown here is derived from an EMBL/GenBank/DDBJ whole genome shotgun (WGS) entry which is preliminary data.</text>
</comment>
<evidence type="ECO:0000313" key="4">
    <source>
        <dbReference type="EMBL" id="GAA3092449.1"/>
    </source>
</evidence>
<name>A0ABP6M9S2_9ACTN</name>
<keyword evidence="5" id="KW-1185">Reference proteome</keyword>
<dbReference type="Pfam" id="PF13466">
    <property type="entry name" value="STAS_2"/>
    <property type="match status" value="1"/>
</dbReference>
<evidence type="ECO:0000259" key="3">
    <source>
        <dbReference type="PROSITE" id="PS50801"/>
    </source>
</evidence>
<evidence type="ECO:0000256" key="2">
    <source>
        <dbReference type="RuleBase" id="RU003749"/>
    </source>
</evidence>
<dbReference type="PANTHER" id="PTHR33495:SF2">
    <property type="entry name" value="ANTI-SIGMA FACTOR ANTAGONIST TM_1081-RELATED"/>
    <property type="match status" value="1"/>
</dbReference>
<accession>A0ABP6M9S2</accession>
<gene>
    <name evidence="4" type="ORF">GCM10010449_15260</name>
</gene>
<evidence type="ECO:0000313" key="5">
    <source>
        <dbReference type="Proteomes" id="UP001501637"/>
    </source>
</evidence>
<dbReference type="NCBIfam" id="TIGR00377">
    <property type="entry name" value="ant_ant_sig"/>
    <property type="match status" value="1"/>
</dbReference>
<dbReference type="EMBL" id="BAAAUG010000022">
    <property type="protein sequence ID" value="GAA3092449.1"/>
    <property type="molecule type" value="Genomic_DNA"/>
</dbReference>
<organism evidence="4 5">
    <name type="scientific">Streptomyces rectiviolaceus</name>
    <dbReference type="NCBI Taxonomy" id="332591"/>
    <lineage>
        <taxon>Bacteria</taxon>
        <taxon>Bacillati</taxon>
        <taxon>Actinomycetota</taxon>
        <taxon>Actinomycetes</taxon>
        <taxon>Kitasatosporales</taxon>
        <taxon>Streptomycetaceae</taxon>
        <taxon>Streptomyces</taxon>
    </lineage>
</organism>
<dbReference type="CDD" id="cd07043">
    <property type="entry name" value="STAS_anti-anti-sigma_factors"/>
    <property type="match status" value="1"/>
</dbReference>
<comment type="similarity">
    <text evidence="1 2">Belongs to the anti-sigma-factor antagonist family.</text>
</comment>
<protein>
    <recommendedName>
        <fullName evidence="2">Anti-sigma factor antagonist</fullName>
    </recommendedName>
</protein>
<dbReference type="InterPro" id="IPR036513">
    <property type="entry name" value="STAS_dom_sf"/>
</dbReference>
<dbReference type="InterPro" id="IPR058548">
    <property type="entry name" value="MlaB-like_STAS"/>
</dbReference>
<reference evidence="5" key="1">
    <citation type="journal article" date="2019" name="Int. J. Syst. Evol. Microbiol.">
        <title>The Global Catalogue of Microorganisms (GCM) 10K type strain sequencing project: providing services to taxonomists for standard genome sequencing and annotation.</title>
        <authorList>
            <consortium name="The Broad Institute Genomics Platform"/>
            <consortium name="The Broad Institute Genome Sequencing Center for Infectious Disease"/>
            <person name="Wu L."/>
            <person name="Ma J."/>
        </authorList>
    </citation>
    <scope>NUCLEOTIDE SEQUENCE [LARGE SCALE GENOMIC DNA]</scope>
    <source>
        <strain evidence="5">JCM 9092</strain>
    </source>
</reference>
<dbReference type="Proteomes" id="UP001501637">
    <property type="component" value="Unassembled WGS sequence"/>
</dbReference>
<dbReference type="InterPro" id="IPR003658">
    <property type="entry name" value="Anti-sigma_ant"/>
</dbReference>
<dbReference type="PROSITE" id="PS50801">
    <property type="entry name" value="STAS"/>
    <property type="match status" value="1"/>
</dbReference>